<evidence type="ECO:0000313" key="3">
    <source>
        <dbReference type="Proteomes" id="UP001500630"/>
    </source>
</evidence>
<keyword evidence="1" id="KW-0812">Transmembrane</keyword>
<accession>A0ABP6ZJ70</accession>
<feature type="transmembrane region" description="Helical" evidence="1">
    <location>
        <begin position="37"/>
        <end position="59"/>
    </location>
</feature>
<keyword evidence="1" id="KW-1133">Transmembrane helix</keyword>
<dbReference type="Proteomes" id="UP001500630">
    <property type="component" value="Unassembled WGS sequence"/>
</dbReference>
<protein>
    <submittedName>
        <fullName evidence="2">Uncharacterized protein</fullName>
    </submittedName>
</protein>
<name>A0ABP6ZJ70_9ACTN</name>
<dbReference type="EMBL" id="BAABDQ010000046">
    <property type="protein sequence ID" value="GAA3610422.1"/>
    <property type="molecule type" value="Genomic_DNA"/>
</dbReference>
<comment type="caution">
    <text evidence="2">The sequence shown here is derived from an EMBL/GenBank/DDBJ whole genome shotgun (WGS) entry which is preliminary data.</text>
</comment>
<reference evidence="3" key="1">
    <citation type="journal article" date="2019" name="Int. J. Syst. Evol. Microbiol.">
        <title>The Global Catalogue of Microorganisms (GCM) 10K type strain sequencing project: providing services to taxonomists for standard genome sequencing and annotation.</title>
        <authorList>
            <consortium name="The Broad Institute Genomics Platform"/>
            <consortium name="The Broad Institute Genome Sequencing Center for Infectious Disease"/>
            <person name="Wu L."/>
            <person name="Ma J."/>
        </authorList>
    </citation>
    <scope>NUCLEOTIDE SEQUENCE [LARGE SCALE GENOMIC DNA]</scope>
    <source>
        <strain evidence="3">JCM 17326</strain>
    </source>
</reference>
<evidence type="ECO:0000256" key="1">
    <source>
        <dbReference type="SAM" id="Phobius"/>
    </source>
</evidence>
<organism evidence="2 3">
    <name type="scientific">Nonomuraea rosea</name>
    <dbReference type="NCBI Taxonomy" id="638574"/>
    <lineage>
        <taxon>Bacteria</taxon>
        <taxon>Bacillati</taxon>
        <taxon>Actinomycetota</taxon>
        <taxon>Actinomycetes</taxon>
        <taxon>Streptosporangiales</taxon>
        <taxon>Streptosporangiaceae</taxon>
        <taxon>Nonomuraea</taxon>
    </lineage>
</organism>
<evidence type="ECO:0000313" key="2">
    <source>
        <dbReference type="EMBL" id="GAA3610422.1"/>
    </source>
</evidence>
<gene>
    <name evidence="2" type="ORF">GCM10022419_114280</name>
</gene>
<keyword evidence="1" id="KW-0472">Membrane</keyword>
<sequence>MQRWSLSTVAARVVRQPPDGTAFDLRSAALWQSRGKFGCLMIVVTVLMLLVVGAIGATLPADRGTDSPN</sequence>
<keyword evidence="3" id="KW-1185">Reference proteome</keyword>
<proteinExistence type="predicted"/>